<dbReference type="AlphaFoldDB" id="Q1N2R2"/>
<dbReference type="InterPro" id="IPR008207">
    <property type="entry name" value="Sig_transdc_His_kin_Hpt_dom"/>
</dbReference>
<keyword evidence="1" id="KW-0902">Two-component regulatory system</keyword>
<reference evidence="4 5" key="1">
    <citation type="submission" date="2006-03" db="EMBL/GenBank/DDBJ databases">
        <authorList>
            <person name="Pinhassi J."/>
            <person name="Pedros-Alio C."/>
            <person name="Ferriera S."/>
            <person name="Johnson J."/>
            <person name="Kravitz S."/>
            <person name="Halpern A."/>
            <person name="Remington K."/>
            <person name="Beeson K."/>
            <person name="Tran B."/>
            <person name="Rogers Y.-H."/>
            <person name="Friedman R."/>
            <person name="Venter J.C."/>
        </authorList>
    </citation>
    <scope>NUCLEOTIDE SEQUENCE [LARGE SCALE GENOMIC DNA]</scope>
    <source>
        <strain evidence="4 5">RED65</strain>
    </source>
</reference>
<dbReference type="PROSITE" id="PS50894">
    <property type="entry name" value="HPT"/>
    <property type="match status" value="1"/>
</dbReference>
<dbReference type="Gene3D" id="1.20.120.160">
    <property type="entry name" value="HPT domain"/>
    <property type="match status" value="1"/>
</dbReference>
<dbReference type="GO" id="GO:0004672">
    <property type="term" value="F:protein kinase activity"/>
    <property type="evidence" value="ECO:0007669"/>
    <property type="project" value="UniProtKB-ARBA"/>
</dbReference>
<sequence length="121" mass="13305">MSDWPSQLPGLDINQALTQLGGKKNLYLRLMGMFMDGHAQDAEHIRAAANNQDWTSVYEINHALKGVTGNIAATDLYQLCVALDAKLKQENHDVAEELDQMPGAMAQLLESVETVKNLPAE</sequence>
<keyword evidence="5" id="KW-1185">Reference proteome</keyword>
<dbReference type="OrthoDB" id="9131849at2"/>
<accession>Q1N2R2</accession>
<gene>
    <name evidence="4" type="ORF">RED65_06918</name>
</gene>
<evidence type="ECO:0000256" key="1">
    <source>
        <dbReference type="ARBA" id="ARBA00023012"/>
    </source>
</evidence>
<proteinExistence type="predicted"/>
<feature type="modified residue" description="Phosphohistidine" evidence="2">
    <location>
        <position position="62"/>
    </location>
</feature>
<dbReference type="GO" id="GO:0000160">
    <property type="term" value="P:phosphorelay signal transduction system"/>
    <property type="evidence" value="ECO:0007669"/>
    <property type="project" value="UniProtKB-KW"/>
</dbReference>
<dbReference type="RefSeq" id="WP_007016208.1">
    <property type="nucleotide sequence ID" value="NZ_AAQH01000006.1"/>
</dbReference>
<feature type="domain" description="HPt" evidence="3">
    <location>
        <begin position="23"/>
        <end position="121"/>
    </location>
</feature>
<evidence type="ECO:0000313" key="5">
    <source>
        <dbReference type="Proteomes" id="UP000004263"/>
    </source>
</evidence>
<comment type="caution">
    <text evidence="4">The sequence shown here is derived from an EMBL/GenBank/DDBJ whole genome shotgun (WGS) entry which is preliminary data.</text>
</comment>
<dbReference type="EMBL" id="AAQH01000006">
    <property type="protein sequence ID" value="EAT12607.1"/>
    <property type="molecule type" value="Genomic_DNA"/>
</dbReference>
<name>Q1N2R2_9GAMM</name>
<dbReference type="Proteomes" id="UP000004263">
    <property type="component" value="Unassembled WGS sequence"/>
</dbReference>
<dbReference type="SUPFAM" id="SSF47226">
    <property type="entry name" value="Histidine-containing phosphotransfer domain, HPT domain"/>
    <property type="match status" value="1"/>
</dbReference>
<evidence type="ECO:0000256" key="2">
    <source>
        <dbReference type="PROSITE-ProRule" id="PRU00110"/>
    </source>
</evidence>
<organism evidence="4 5">
    <name type="scientific">Bermanella marisrubri</name>
    <dbReference type="NCBI Taxonomy" id="207949"/>
    <lineage>
        <taxon>Bacteria</taxon>
        <taxon>Pseudomonadati</taxon>
        <taxon>Pseudomonadota</taxon>
        <taxon>Gammaproteobacteria</taxon>
        <taxon>Oceanospirillales</taxon>
        <taxon>Oceanospirillaceae</taxon>
        <taxon>Bermanella</taxon>
    </lineage>
</organism>
<dbReference type="STRING" id="207949.RED65_06918"/>
<dbReference type="HOGENOM" id="CLU_2033531_0_0_6"/>
<dbReference type="InterPro" id="IPR036641">
    <property type="entry name" value="HPT_dom_sf"/>
</dbReference>
<keyword evidence="2" id="KW-0597">Phosphoprotein</keyword>
<evidence type="ECO:0000313" key="4">
    <source>
        <dbReference type="EMBL" id="EAT12607.1"/>
    </source>
</evidence>
<evidence type="ECO:0000259" key="3">
    <source>
        <dbReference type="PROSITE" id="PS50894"/>
    </source>
</evidence>
<dbReference type="Pfam" id="PF01627">
    <property type="entry name" value="Hpt"/>
    <property type="match status" value="1"/>
</dbReference>
<protein>
    <recommendedName>
        <fullName evidence="3">HPt domain-containing protein</fullName>
    </recommendedName>
</protein>